<reference evidence="2" key="2">
    <citation type="submission" date="2011-03" db="EMBL/GenBank/DDBJ databases">
        <title>Comparative genomics and transcriptomics of Neospora caninum and Toxoplasma gondii.</title>
        <authorList>
            <person name="Reid A.J."/>
            <person name="Sohal A."/>
            <person name="Harris D."/>
            <person name="Quail M."/>
            <person name="Sanders M."/>
            <person name="Berriman M."/>
            <person name="Wastling J.M."/>
            <person name="Pain A."/>
        </authorList>
    </citation>
    <scope>NUCLEOTIDE SEQUENCE</scope>
    <source>
        <strain evidence="2">Liverpool</strain>
    </source>
</reference>
<organism evidence="2 4">
    <name type="scientific">Neospora caninum (strain Liverpool)</name>
    <dbReference type="NCBI Taxonomy" id="572307"/>
    <lineage>
        <taxon>Eukaryota</taxon>
        <taxon>Sar</taxon>
        <taxon>Alveolata</taxon>
        <taxon>Apicomplexa</taxon>
        <taxon>Conoidasida</taxon>
        <taxon>Coccidia</taxon>
        <taxon>Eucoccidiorida</taxon>
        <taxon>Eimeriorina</taxon>
        <taxon>Sarcocystidae</taxon>
        <taxon>Neospora</taxon>
    </lineage>
</organism>
<proteinExistence type="predicted"/>
<dbReference type="VEuPathDB" id="ToxoDB:NCLIV_046140"/>
<reference evidence="3" key="4">
    <citation type="journal article" date="2015" name="PLoS ONE">
        <title>Comprehensive Evaluation of Toxoplasma gondii VEG and Neospora caninum LIV Genomes with Tachyzoite Stage Transcriptome and Proteome Defines Novel Transcript Features.</title>
        <authorList>
            <person name="Ramaprasad A."/>
            <person name="Mourier T."/>
            <person name="Naeem R."/>
            <person name="Malas T.B."/>
            <person name="Moussa E."/>
            <person name="Panigrahi A."/>
            <person name="Vermont S.J."/>
            <person name="Otto T.D."/>
            <person name="Wastling J."/>
            <person name="Pain A."/>
        </authorList>
    </citation>
    <scope>NUCLEOTIDE SEQUENCE</scope>
    <source>
        <strain evidence="3">Liverpool</strain>
    </source>
</reference>
<keyword evidence="1" id="KW-0732">Signal</keyword>
<protein>
    <submittedName>
        <fullName evidence="3">SAG-related sequence SRS67</fullName>
    </submittedName>
</protein>
<reference evidence="2" key="1">
    <citation type="submission" date="2011-02" db="EMBL/GenBank/DDBJ databases">
        <authorList>
            <person name="Aslett M."/>
        </authorList>
    </citation>
    <scope>NUCLEOTIDE SEQUENCE</scope>
    <source>
        <strain evidence="2">Liverpool</strain>
    </source>
</reference>
<gene>
    <name evidence="3" type="ORF">BN1204_046140</name>
    <name evidence="2" type="ORF">NCLIV_046140</name>
</gene>
<evidence type="ECO:0000313" key="4">
    <source>
        <dbReference type="Proteomes" id="UP000007494"/>
    </source>
</evidence>
<dbReference type="InParanoid" id="F0VLQ4"/>
<sequence>MACRGTLSVRQWAVSLCIFVALAGESRFCTGAQGTVFDAVIDVEHPKHLSVSMRYGDQMRFFCKGATAIIPQAFKSKCCNAYRAICTPGNIESEYSGMFPLADEGFSFWSAGDGVNAAAMFTLPPQKNGNRYETRFSLGCVGARNQVSAVDVTIAASGYNLREHFEDAMKKPVHDEEEKNPQTVTESGVGADVLSPLGLLVSILTLASVSQTL</sequence>
<reference evidence="4" key="3">
    <citation type="journal article" date="2012" name="PLoS Pathog.">
        <title>Comparative genomics of the apicomplexan parasites Toxoplasma gondii and Neospora caninum: Coccidia differing in host range and transmission strategy.</title>
        <authorList>
            <person name="Reid A.J."/>
            <person name="Vermont S.J."/>
            <person name="Cotton J.A."/>
            <person name="Harris D."/>
            <person name="Hill-Cawthorne G.A."/>
            <person name="Konen-Waisman S."/>
            <person name="Latham S.M."/>
            <person name="Mourier T."/>
            <person name="Norton R."/>
            <person name="Quail M.A."/>
            <person name="Sanders M."/>
            <person name="Shanmugam D."/>
            <person name="Sohal A."/>
            <person name="Wasmuth J.D."/>
            <person name="Brunk B."/>
            <person name="Grigg M.E."/>
            <person name="Howard J.C."/>
            <person name="Parkinson J."/>
            <person name="Roos D.S."/>
            <person name="Trees A.J."/>
            <person name="Berriman M."/>
            <person name="Pain A."/>
            <person name="Wastling J.M."/>
        </authorList>
    </citation>
    <scope>NUCLEOTIDE SEQUENCE [LARGE SCALE GENOMIC DNA]</scope>
    <source>
        <strain evidence="4">Liverpool</strain>
    </source>
</reference>
<accession>F0VLQ4</accession>
<dbReference type="EMBL" id="FR823391">
    <property type="protein sequence ID" value="CBZ54182.1"/>
    <property type="molecule type" value="Genomic_DNA"/>
</dbReference>
<dbReference type="AlphaFoldDB" id="F0VLQ4"/>
<dbReference type="eggNOG" id="ENOG502R0BI">
    <property type="taxonomic scope" value="Eukaryota"/>
</dbReference>
<dbReference type="Proteomes" id="UP000007494">
    <property type="component" value="Chromosome X"/>
</dbReference>
<dbReference type="GeneID" id="13442113"/>
<dbReference type="RefSeq" id="XP_003884213.1">
    <property type="nucleotide sequence ID" value="XM_003884164.1"/>
</dbReference>
<dbReference type="EMBL" id="LN714485">
    <property type="protein sequence ID" value="CEL68883.1"/>
    <property type="molecule type" value="Genomic_DNA"/>
</dbReference>
<evidence type="ECO:0000313" key="3">
    <source>
        <dbReference type="EMBL" id="CEL68883.1"/>
    </source>
</evidence>
<evidence type="ECO:0000313" key="2">
    <source>
        <dbReference type="EMBL" id="CBZ54182.1"/>
    </source>
</evidence>
<evidence type="ECO:0000256" key="1">
    <source>
        <dbReference type="SAM" id="SignalP"/>
    </source>
</evidence>
<dbReference type="OrthoDB" id="330059at2759"/>
<name>F0VLQ4_NEOCL</name>
<keyword evidence="4" id="KW-1185">Reference proteome</keyword>
<dbReference type="OMA" id="GNRYKER"/>
<feature type="signal peptide" evidence="1">
    <location>
        <begin position="1"/>
        <end position="31"/>
    </location>
</feature>
<feature type="chain" id="PRO_5007655267" evidence="1">
    <location>
        <begin position="32"/>
        <end position="213"/>
    </location>
</feature>